<name>F6AG30_PSEF1</name>
<dbReference type="RefSeq" id="WP_013790563.1">
    <property type="nucleotide sequence ID" value="NC_015556.1"/>
</dbReference>
<feature type="region of interest" description="Disordered" evidence="1">
    <location>
        <begin position="37"/>
        <end position="68"/>
    </location>
</feature>
<proteinExistence type="predicted"/>
<gene>
    <name evidence="2" type="ordered locus">Psefu_1456</name>
</gene>
<protein>
    <submittedName>
        <fullName evidence="2">Glycogen branching enzyme</fullName>
    </submittedName>
</protein>
<evidence type="ECO:0000313" key="3">
    <source>
        <dbReference type="Proteomes" id="UP000000686"/>
    </source>
</evidence>
<organism evidence="2 3">
    <name type="scientific">Pseudomonas fulva (strain 12-X)</name>
    <dbReference type="NCBI Taxonomy" id="743720"/>
    <lineage>
        <taxon>Bacteria</taxon>
        <taxon>Pseudomonadati</taxon>
        <taxon>Pseudomonadota</taxon>
        <taxon>Gammaproteobacteria</taxon>
        <taxon>Pseudomonadales</taxon>
        <taxon>Pseudomonadaceae</taxon>
        <taxon>Pseudomonas</taxon>
    </lineage>
</organism>
<dbReference type="HOGENOM" id="CLU_2790771_0_0_6"/>
<accession>F6AG30</accession>
<dbReference type="Proteomes" id="UP000000686">
    <property type="component" value="Chromosome"/>
</dbReference>
<dbReference type="STRING" id="743720.Psefu_1456"/>
<dbReference type="KEGG" id="pfv:Psefu_1456"/>
<sequence length="68" mass="7010">MPMIKITQAFNFQSGGVTKHYKKGEKDVPQAVADHAIARGYAPAPKEPEGAASKSAADPAAGKSVSKA</sequence>
<keyword evidence="3" id="KW-1185">Reference proteome</keyword>
<reference evidence="2 3" key="1">
    <citation type="submission" date="2011-04" db="EMBL/GenBank/DDBJ databases">
        <title>Complete sequence of Pseudomonas fulva 12-X.</title>
        <authorList>
            <consortium name="US DOE Joint Genome Institute"/>
            <person name="Lucas S."/>
            <person name="Han J."/>
            <person name="Lapidus A."/>
            <person name="Cheng J.-F."/>
            <person name="Goodwin L."/>
            <person name="Pitluck S."/>
            <person name="Peters L."/>
            <person name="Mikhailova N."/>
            <person name="Pagani I."/>
            <person name="Davenport K."/>
            <person name="Han C."/>
            <person name="Tapia R."/>
            <person name="Land M."/>
            <person name="Hauser L."/>
            <person name="Kyrpides N."/>
            <person name="Ivanova N."/>
            <person name="Pagani I."/>
            <person name="Lcollab F.I."/>
            <person name="Woyke T."/>
        </authorList>
    </citation>
    <scope>NUCLEOTIDE SEQUENCE [LARGE SCALE GENOMIC DNA]</scope>
    <source>
        <strain evidence="3">12-X</strain>
    </source>
</reference>
<evidence type="ECO:0000313" key="2">
    <source>
        <dbReference type="EMBL" id="AEF21432.1"/>
    </source>
</evidence>
<dbReference type="AlphaFoldDB" id="F6AG30"/>
<evidence type="ECO:0000256" key="1">
    <source>
        <dbReference type="SAM" id="MobiDB-lite"/>
    </source>
</evidence>
<dbReference type="EMBL" id="CP002727">
    <property type="protein sequence ID" value="AEF21432.1"/>
    <property type="molecule type" value="Genomic_DNA"/>
</dbReference>
<feature type="compositionally biased region" description="Low complexity" evidence="1">
    <location>
        <begin position="50"/>
        <end position="68"/>
    </location>
</feature>